<dbReference type="GO" id="GO:0045893">
    <property type="term" value="P:positive regulation of DNA-templated transcription"/>
    <property type="evidence" value="ECO:0007669"/>
    <property type="project" value="TreeGrafter"/>
</dbReference>
<dbReference type="AlphaFoldDB" id="A0A9P6XLF5"/>
<comment type="subcellular location">
    <subcellularLocation>
        <location evidence="1 9">Nucleus</location>
        <location evidence="1 9">Nuclear pore complex</location>
    </subcellularLocation>
</comment>
<evidence type="ECO:0000256" key="8">
    <source>
        <dbReference type="ARBA" id="ARBA00023242"/>
    </source>
</evidence>
<protein>
    <recommendedName>
        <fullName evidence="9">Nuclear pore complex protein Nup85</fullName>
    </recommendedName>
</protein>
<keyword evidence="3 9" id="KW-0813">Transport</keyword>
<keyword evidence="11" id="KW-1185">Reference proteome</keyword>
<dbReference type="InterPro" id="IPR011502">
    <property type="entry name" value="Nucleoporin_Nup85"/>
</dbReference>
<evidence type="ECO:0000256" key="9">
    <source>
        <dbReference type="RuleBase" id="RU365073"/>
    </source>
</evidence>
<name>A0A9P6XLF5_RHIOR</name>
<comment type="subunit">
    <text evidence="9">Component of the nuclear pore complex (NPC).</text>
</comment>
<evidence type="ECO:0000256" key="1">
    <source>
        <dbReference type="ARBA" id="ARBA00004567"/>
    </source>
</evidence>
<comment type="caution">
    <text evidence="10">The sequence shown here is derived from an EMBL/GenBank/DDBJ whole genome shotgun (WGS) entry which is preliminary data.</text>
</comment>
<comment type="function">
    <text evidence="9">Functions as a component of the nuclear pore complex (NPC).</text>
</comment>
<keyword evidence="4 9" id="KW-0509">mRNA transport</keyword>
<dbReference type="Pfam" id="PF07575">
    <property type="entry name" value="Nucleopor_Nup85"/>
    <property type="match status" value="1"/>
</dbReference>
<dbReference type="EMBL" id="JAANQT010000009">
    <property type="protein sequence ID" value="KAG1316063.1"/>
    <property type="molecule type" value="Genomic_DNA"/>
</dbReference>
<evidence type="ECO:0000256" key="7">
    <source>
        <dbReference type="ARBA" id="ARBA00023132"/>
    </source>
</evidence>
<dbReference type="PANTHER" id="PTHR13373">
    <property type="entry name" value="FROUNT PROTEIN-RELATED"/>
    <property type="match status" value="1"/>
</dbReference>
<comment type="similarity">
    <text evidence="2 9">Belongs to the nucleoporin Nup85 family.</text>
</comment>
<dbReference type="GO" id="GO:0006406">
    <property type="term" value="P:mRNA export from nucleus"/>
    <property type="evidence" value="ECO:0007669"/>
    <property type="project" value="TreeGrafter"/>
</dbReference>
<keyword evidence="8 9" id="KW-0539">Nucleus</keyword>
<keyword evidence="9" id="KW-0472">Membrane</keyword>
<evidence type="ECO:0000256" key="4">
    <source>
        <dbReference type="ARBA" id="ARBA00022816"/>
    </source>
</evidence>
<dbReference type="GO" id="GO:0006606">
    <property type="term" value="P:protein import into nucleus"/>
    <property type="evidence" value="ECO:0007669"/>
    <property type="project" value="TreeGrafter"/>
</dbReference>
<accession>A0A9P6XLF5</accession>
<dbReference type="GO" id="GO:0017056">
    <property type="term" value="F:structural constituent of nuclear pore"/>
    <property type="evidence" value="ECO:0007669"/>
    <property type="project" value="TreeGrafter"/>
</dbReference>
<dbReference type="PANTHER" id="PTHR13373:SF21">
    <property type="entry name" value="NUCLEAR PORE COMPLEX PROTEIN NUP85"/>
    <property type="match status" value="1"/>
</dbReference>
<dbReference type="OrthoDB" id="17644at2759"/>
<sequence>MGLNEFLKEACKAKLENIPESRQLLYIKSANIFRSLNENSVESLAEQYVNVLGEYIQHLEQFYDAASIQERKYMLELQSIWELCQILYFQKEQPCQITQLLDWQNKAFQPYLWEYDRYNIHISTLENKDFWPFAYRLVLFGQLDSLSNLLSVAASLFPRDLVPFLKEIQSSLSQPDRHSILHPLLAQLKQQDDTKDLVILCNLLLGDIRTISRYAVHPVQIHIASRLYNNTTTPSYSSEGGSDILESLMIGDIYSAFGFCVQHDWWLITHLCFLFSKKQMLDRSIQVALNDGSMLELKCTDYFTVFYASSLMNGCGAWKDGFYYLLACEETGKSAINEHLKRMEFENEIELKKMVSFCVDHELKGEGLAIYERKALKYLDLKEYQNAMDYFDLAERFEYFDTVLTQVIQDYSSTGTLVELDIKERPEKSVYTKVYSYLLAIKQNVNESDYTAAGLEFKDLVQLVTLPDWIQSLVYQEGVKLVEKKDDCLELDVLLFLKETWKKLQCEENSLEFDLFLDTSSITLSRAIDRQSE</sequence>
<evidence type="ECO:0000313" key="10">
    <source>
        <dbReference type="EMBL" id="KAG1316063.1"/>
    </source>
</evidence>
<evidence type="ECO:0000256" key="2">
    <source>
        <dbReference type="ARBA" id="ARBA00005573"/>
    </source>
</evidence>
<gene>
    <name evidence="10" type="ORF">G6F64_000158</name>
</gene>
<dbReference type="GO" id="GO:0031080">
    <property type="term" value="C:nuclear pore outer ring"/>
    <property type="evidence" value="ECO:0007669"/>
    <property type="project" value="TreeGrafter"/>
</dbReference>
<organism evidence="10 11">
    <name type="scientific">Rhizopus oryzae</name>
    <name type="common">Mucormycosis agent</name>
    <name type="synonym">Rhizopus arrhizus var. delemar</name>
    <dbReference type="NCBI Taxonomy" id="64495"/>
    <lineage>
        <taxon>Eukaryota</taxon>
        <taxon>Fungi</taxon>
        <taxon>Fungi incertae sedis</taxon>
        <taxon>Mucoromycota</taxon>
        <taxon>Mucoromycotina</taxon>
        <taxon>Mucoromycetes</taxon>
        <taxon>Mucorales</taxon>
        <taxon>Mucorineae</taxon>
        <taxon>Rhizopodaceae</taxon>
        <taxon>Rhizopus</taxon>
    </lineage>
</organism>
<proteinExistence type="inferred from homology"/>
<keyword evidence="6 9" id="KW-0811">Translocation</keyword>
<evidence type="ECO:0000256" key="3">
    <source>
        <dbReference type="ARBA" id="ARBA00022448"/>
    </source>
</evidence>
<reference evidence="10" key="1">
    <citation type="journal article" date="2020" name="Microb. Genom.">
        <title>Genetic diversity of clinical and environmental Mucorales isolates obtained from an investigation of mucormycosis cases among solid organ transplant recipients.</title>
        <authorList>
            <person name="Nguyen M.H."/>
            <person name="Kaul D."/>
            <person name="Muto C."/>
            <person name="Cheng S.J."/>
            <person name="Richter R.A."/>
            <person name="Bruno V.M."/>
            <person name="Liu G."/>
            <person name="Beyhan S."/>
            <person name="Sundermann A.J."/>
            <person name="Mounaud S."/>
            <person name="Pasculle A.W."/>
            <person name="Nierman W.C."/>
            <person name="Driscoll E."/>
            <person name="Cumbie R."/>
            <person name="Clancy C.J."/>
            <person name="Dupont C.L."/>
        </authorList>
    </citation>
    <scope>NUCLEOTIDE SEQUENCE</scope>
    <source>
        <strain evidence="10">GL11</strain>
    </source>
</reference>
<evidence type="ECO:0000313" key="11">
    <source>
        <dbReference type="Proteomes" id="UP000716291"/>
    </source>
</evidence>
<dbReference type="Proteomes" id="UP000716291">
    <property type="component" value="Unassembled WGS sequence"/>
</dbReference>
<dbReference type="GO" id="GO:0031965">
    <property type="term" value="C:nuclear membrane"/>
    <property type="evidence" value="ECO:0007669"/>
    <property type="project" value="UniProtKB-UniRule"/>
</dbReference>
<keyword evidence="7 9" id="KW-0906">Nuclear pore complex</keyword>
<evidence type="ECO:0000256" key="5">
    <source>
        <dbReference type="ARBA" id="ARBA00022927"/>
    </source>
</evidence>
<evidence type="ECO:0000256" key="6">
    <source>
        <dbReference type="ARBA" id="ARBA00023010"/>
    </source>
</evidence>
<keyword evidence="5 9" id="KW-0653">Protein transport</keyword>